<evidence type="ECO:0000313" key="9">
    <source>
        <dbReference type="EMBL" id="UTI63496.1"/>
    </source>
</evidence>
<keyword evidence="2" id="KW-1003">Cell membrane</keyword>
<evidence type="ECO:0000256" key="6">
    <source>
        <dbReference type="ARBA" id="ARBA00022989"/>
    </source>
</evidence>
<dbReference type="Proteomes" id="UP001056035">
    <property type="component" value="Chromosome"/>
</dbReference>
<keyword evidence="7 8" id="KW-0472">Membrane</keyword>
<dbReference type="EMBL" id="CP098502">
    <property type="protein sequence ID" value="UTI63496.1"/>
    <property type="molecule type" value="Genomic_DNA"/>
</dbReference>
<feature type="transmembrane region" description="Helical" evidence="8">
    <location>
        <begin position="256"/>
        <end position="272"/>
    </location>
</feature>
<protein>
    <recommendedName>
        <fullName evidence="11">Glycosyltransferase RgtA/B/C/D-like domain-containing protein</fullName>
    </recommendedName>
</protein>
<keyword evidence="4" id="KW-0808">Transferase</keyword>
<dbReference type="RefSeq" id="WP_254570221.1">
    <property type="nucleotide sequence ID" value="NZ_CP098502.1"/>
</dbReference>
<dbReference type="PANTHER" id="PTHR33908">
    <property type="entry name" value="MANNOSYLTRANSFERASE YKCB-RELATED"/>
    <property type="match status" value="1"/>
</dbReference>
<feature type="transmembrane region" description="Helical" evidence="8">
    <location>
        <begin position="157"/>
        <end position="181"/>
    </location>
</feature>
<accession>A0ABY5DRE7</accession>
<reference evidence="9 10" key="1">
    <citation type="submission" date="2022-06" db="EMBL/GenBank/DDBJ databases">
        <title>Paraconexibacter antarcticus.</title>
        <authorList>
            <person name="Kim C.S."/>
        </authorList>
    </citation>
    <scope>NUCLEOTIDE SEQUENCE [LARGE SCALE GENOMIC DNA]</scope>
    <source>
        <strain evidence="9 10">02-257</strain>
    </source>
</reference>
<keyword evidence="10" id="KW-1185">Reference proteome</keyword>
<comment type="subcellular location">
    <subcellularLocation>
        <location evidence="1">Cell membrane</location>
        <topology evidence="1">Multi-pass membrane protein</topology>
    </subcellularLocation>
</comment>
<evidence type="ECO:0000256" key="3">
    <source>
        <dbReference type="ARBA" id="ARBA00022676"/>
    </source>
</evidence>
<evidence type="ECO:0000256" key="7">
    <source>
        <dbReference type="ARBA" id="ARBA00023136"/>
    </source>
</evidence>
<dbReference type="InterPro" id="IPR050297">
    <property type="entry name" value="LipidA_mod_glycosyltrf_83"/>
</dbReference>
<organism evidence="9 10">
    <name type="scientific">Paraconexibacter antarcticus</name>
    <dbReference type="NCBI Taxonomy" id="2949664"/>
    <lineage>
        <taxon>Bacteria</taxon>
        <taxon>Bacillati</taxon>
        <taxon>Actinomycetota</taxon>
        <taxon>Thermoleophilia</taxon>
        <taxon>Solirubrobacterales</taxon>
        <taxon>Paraconexibacteraceae</taxon>
        <taxon>Paraconexibacter</taxon>
    </lineage>
</organism>
<feature type="transmembrane region" description="Helical" evidence="8">
    <location>
        <begin position="104"/>
        <end position="122"/>
    </location>
</feature>
<gene>
    <name evidence="9" type="ORF">NBH00_19370</name>
</gene>
<feature type="transmembrane region" description="Helical" evidence="8">
    <location>
        <begin position="193"/>
        <end position="214"/>
    </location>
</feature>
<name>A0ABY5DRE7_9ACTN</name>
<evidence type="ECO:0000256" key="1">
    <source>
        <dbReference type="ARBA" id="ARBA00004651"/>
    </source>
</evidence>
<sequence length="487" mass="53548">MRRPAILGALATIVGVPLLLRLVYGEPFLNYDASYSLVWAHDIAHGLTPDYKGFIAPTPHPLQTFASFLALPLGHATPYVLAWLVMLCFGGIVYVVYRLGAQLFSVPVGVLAAVIILTRPAFGRNAEFAYQDIPFALLVSWALLLELRTPKRGWPVLLLLALAGLLRPEAWVLSGAYWLWLAWRSAPEDRPRLAALALLGVAGAALWAISDAAITGDFLHSFHGTKDLAAQLNRPRSPIDAPVKTAKFLGFTLREPLIVGVPIGCVFILLLARRGLVLLGVAGAMLVFFLFSTFGGLPLIARYVLTPTVLLAIVYAVGCLGWMDLPAGSADRRRWQRIGLASLALSVVFIPWNVDLMRTVRHKVTNSREIQTDLRDVADSPVVRAYYARCGRISTFDHPEVPPLRYYLGGPPGSVMDEKDPKHPLAQTLLMPIDDSVSNRYYQGKPPLIVPRGYVEVFRSTYWRLMASPACRAAVRAGRTLPDADRT</sequence>
<evidence type="ECO:0000313" key="10">
    <source>
        <dbReference type="Proteomes" id="UP001056035"/>
    </source>
</evidence>
<evidence type="ECO:0000256" key="8">
    <source>
        <dbReference type="SAM" id="Phobius"/>
    </source>
</evidence>
<evidence type="ECO:0008006" key="11">
    <source>
        <dbReference type="Google" id="ProtNLM"/>
    </source>
</evidence>
<feature type="transmembrane region" description="Helical" evidence="8">
    <location>
        <begin position="304"/>
        <end position="323"/>
    </location>
</feature>
<feature type="transmembrane region" description="Helical" evidence="8">
    <location>
        <begin position="278"/>
        <end position="297"/>
    </location>
</feature>
<proteinExistence type="predicted"/>
<keyword evidence="6 8" id="KW-1133">Transmembrane helix</keyword>
<dbReference type="PANTHER" id="PTHR33908:SF11">
    <property type="entry name" value="MEMBRANE PROTEIN"/>
    <property type="match status" value="1"/>
</dbReference>
<keyword evidence="5 8" id="KW-0812">Transmembrane</keyword>
<evidence type="ECO:0000256" key="4">
    <source>
        <dbReference type="ARBA" id="ARBA00022679"/>
    </source>
</evidence>
<evidence type="ECO:0000256" key="2">
    <source>
        <dbReference type="ARBA" id="ARBA00022475"/>
    </source>
</evidence>
<evidence type="ECO:0000256" key="5">
    <source>
        <dbReference type="ARBA" id="ARBA00022692"/>
    </source>
</evidence>
<feature type="transmembrane region" description="Helical" evidence="8">
    <location>
        <begin position="335"/>
        <end position="354"/>
    </location>
</feature>
<feature type="transmembrane region" description="Helical" evidence="8">
    <location>
        <begin position="79"/>
        <end position="97"/>
    </location>
</feature>
<keyword evidence="3" id="KW-0328">Glycosyltransferase</keyword>